<sequence>MKIGAWNVRTLMDRAPSDRPERRSAIIARELKRFNIDIAALSETRLADEGQLKEEKGGYTFFWKGKPADEARIHGVGFAIKNRLISQLSESPVGINERLMTLRLRLSNNQLTTVVSAYAPTLDSQDEDKETFYAALDQVLSNIPKEDKILLLGDFNARVGKDHQLWSGTLGKEGVGNVNSNGTLLLSKCAEHELIITNTLFRQRNRFKTSWMHPRSKCWHLIDYVIVRARDRKDVNITRAMTCADDCWTDHRLIRSIMNIQLQPKKRTQKKQTRPKFNTDSLGDINKVQQLQNTLLERLPNEFPEDVKAHWKALKTTLLDTCKDTLGYKTRKHQDWFDDNDIEIEQLINAKRKAFCSWQNDINCRAKRQTHSKAKAAVQRRVRELKNQWWMEKAQEIQRLADSGDTRGFFNATKAIYGPSYRGLNPLRSKDGKTLLKDESGISSRWEEHFRELLNRNTTVELETINQIPQRPIMEHLDDPPTESEVLDAIRRLSNNKASGPDGIPAEILKQGGPKLLSHIHSLLAKIWEKEKIPAELRDALIITIFKKGDKADCGNYRGISLLSSTGKVLARILANRLLPLSEEILPESQCGFRPARGTSDMIFTARQLQEKCREQHLPLYMAFIDLTKAFDSVNRTALWRALSKIGCPNKYLKILRLLHDDMTVTVVGNGGCETAPFKVHTGVKQGCVIAPTLFSIFISTILHLTTHNLPEGLKLVYRTDGGLFNINRFRAKSKVLTSSIMELQYADDNALVAHSEADLQGIMDAFARAYQLLGLDINIKKTQILYQPAPDTPSQRPKISVENNALENVDQFMYLGSLLSTKAVIDTEIHHRIGCASAAFARLRDRVFENRDILTKTKLLVYQAIILPTLLYGADSWTTYSRHLKALEQYHQRCLRKILRISWEDRRTNISVLKEANIASITTTIARHQLRWTGHVIRMPNNRLPKQILYGQLKEGKRMQGGQKKRYKDMVKEHLRKCCFNLNKWEAAALKRDEWSRMVHEGTAQLEKVLHRAAETKRQLRKERNTTKTAPQTATPKISIYICHHCNRDCGSRIGLNRHLTTHK</sequence>
<evidence type="ECO:0008006" key="6">
    <source>
        <dbReference type="Google" id="ProtNLM"/>
    </source>
</evidence>
<dbReference type="InterPro" id="IPR043502">
    <property type="entry name" value="DNA/RNA_pol_sf"/>
</dbReference>
<reference evidence="4 5" key="1">
    <citation type="submission" date="2024-09" db="EMBL/GenBank/DDBJ databases">
        <title>A chromosome-level genome assembly of Gray's grenadier anchovy, Coilia grayii.</title>
        <authorList>
            <person name="Fu Z."/>
        </authorList>
    </citation>
    <scope>NUCLEOTIDE SEQUENCE [LARGE SCALE GENOMIC DNA]</scope>
    <source>
        <strain evidence="4">G4</strain>
        <tissue evidence="4">Muscle</tissue>
    </source>
</reference>
<dbReference type="SUPFAM" id="SSF56219">
    <property type="entry name" value="DNase I-like"/>
    <property type="match status" value="1"/>
</dbReference>
<evidence type="ECO:0000256" key="1">
    <source>
        <dbReference type="PROSITE-ProRule" id="PRU00042"/>
    </source>
</evidence>
<evidence type="ECO:0000259" key="3">
    <source>
        <dbReference type="PROSITE" id="PS50878"/>
    </source>
</evidence>
<dbReference type="InterPro" id="IPR036691">
    <property type="entry name" value="Endo/exonu/phosph_ase_sf"/>
</dbReference>
<organism evidence="4 5">
    <name type="scientific">Coilia grayii</name>
    <name type="common">Gray's grenadier anchovy</name>
    <dbReference type="NCBI Taxonomy" id="363190"/>
    <lineage>
        <taxon>Eukaryota</taxon>
        <taxon>Metazoa</taxon>
        <taxon>Chordata</taxon>
        <taxon>Craniata</taxon>
        <taxon>Vertebrata</taxon>
        <taxon>Euteleostomi</taxon>
        <taxon>Actinopterygii</taxon>
        <taxon>Neopterygii</taxon>
        <taxon>Teleostei</taxon>
        <taxon>Clupei</taxon>
        <taxon>Clupeiformes</taxon>
        <taxon>Clupeoidei</taxon>
        <taxon>Engraulidae</taxon>
        <taxon>Coilinae</taxon>
        <taxon>Coilia</taxon>
    </lineage>
</organism>
<accession>A0ABD1KC10</accession>
<comment type="caution">
    <text evidence="4">The sequence shown here is derived from an EMBL/GenBank/DDBJ whole genome shotgun (WGS) entry which is preliminary data.</text>
</comment>
<feature type="domain" description="C2H2-type" evidence="2">
    <location>
        <begin position="1042"/>
        <end position="1065"/>
    </location>
</feature>
<evidence type="ECO:0000259" key="2">
    <source>
        <dbReference type="PROSITE" id="PS50157"/>
    </source>
</evidence>
<dbReference type="AlphaFoldDB" id="A0ABD1KC10"/>
<dbReference type="PANTHER" id="PTHR47027:SF30">
    <property type="entry name" value="THAP-TYPE DOMAIN-CONTAINING PROTEIN"/>
    <property type="match status" value="1"/>
</dbReference>
<protein>
    <recommendedName>
        <fullName evidence="6">C2H2-type domain-containing protein</fullName>
    </recommendedName>
</protein>
<dbReference type="InterPro" id="IPR013087">
    <property type="entry name" value="Znf_C2H2_type"/>
</dbReference>
<dbReference type="InterPro" id="IPR005135">
    <property type="entry name" value="Endo/exonuclease/phosphatase"/>
</dbReference>
<dbReference type="Pfam" id="PF03372">
    <property type="entry name" value="Exo_endo_phos"/>
    <property type="match status" value="1"/>
</dbReference>
<evidence type="ECO:0000313" key="5">
    <source>
        <dbReference type="Proteomes" id="UP001591681"/>
    </source>
</evidence>
<keyword evidence="1" id="KW-0862">Zinc</keyword>
<dbReference type="InterPro" id="IPR000477">
    <property type="entry name" value="RT_dom"/>
</dbReference>
<keyword evidence="1" id="KW-0479">Metal-binding</keyword>
<dbReference type="GO" id="GO:0008270">
    <property type="term" value="F:zinc ion binding"/>
    <property type="evidence" value="ECO:0007669"/>
    <property type="project" value="UniProtKB-KW"/>
</dbReference>
<feature type="domain" description="Reverse transcriptase" evidence="3">
    <location>
        <begin position="526"/>
        <end position="820"/>
    </location>
</feature>
<dbReference type="Pfam" id="PF00078">
    <property type="entry name" value="RVT_1"/>
    <property type="match status" value="1"/>
</dbReference>
<evidence type="ECO:0000313" key="4">
    <source>
        <dbReference type="EMBL" id="KAL2096720.1"/>
    </source>
</evidence>
<keyword evidence="1" id="KW-0863">Zinc-finger</keyword>
<dbReference type="PROSITE" id="PS00028">
    <property type="entry name" value="ZINC_FINGER_C2H2_1"/>
    <property type="match status" value="1"/>
</dbReference>
<proteinExistence type="predicted"/>
<gene>
    <name evidence="4" type="ORF">ACEWY4_008868</name>
</gene>
<dbReference type="EMBL" id="JBHFQA010000007">
    <property type="protein sequence ID" value="KAL2096720.1"/>
    <property type="molecule type" value="Genomic_DNA"/>
</dbReference>
<name>A0ABD1KC10_9TELE</name>
<dbReference type="CDD" id="cd01650">
    <property type="entry name" value="RT_nLTR_like"/>
    <property type="match status" value="1"/>
</dbReference>
<dbReference type="SUPFAM" id="SSF56672">
    <property type="entry name" value="DNA/RNA polymerases"/>
    <property type="match status" value="1"/>
</dbReference>
<dbReference type="PROSITE" id="PS50878">
    <property type="entry name" value="RT_POL"/>
    <property type="match status" value="1"/>
</dbReference>
<dbReference type="Proteomes" id="UP001591681">
    <property type="component" value="Unassembled WGS sequence"/>
</dbReference>
<dbReference type="PROSITE" id="PS50157">
    <property type="entry name" value="ZINC_FINGER_C2H2_2"/>
    <property type="match status" value="1"/>
</dbReference>
<dbReference type="CDD" id="cd09076">
    <property type="entry name" value="L1-EN"/>
    <property type="match status" value="1"/>
</dbReference>
<dbReference type="PANTHER" id="PTHR47027">
    <property type="entry name" value="REVERSE TRANSCRIPTASE DOMAIN-CONTAINING PROTEIN"/>
    <property type="match status" value="1"/>
</dbReference>
<keyword evidence="5" id="KW-1185">Reference proteome</keyword>
<dbReference type="Gene3D" id="3.60.10.10">
    <property type="entry name" value="Endonuclease/exonuclease/phosphatase"/>
    <property type="match status" value="1"/>
</dbReference>